<sequence length="503" mass="55927">MDVFHTHVGAFYEALAEEQLDHLADALLNLRHAATVLPLDDPATVILQEMLKDCENKANAKGQLALFKLEALVNTLTTLLGRKSNDDSVVQYERLDTQLRTVINAFYTSHALNRPPTDAMCLNLLVEYVGAEFKQRVSLRVDALKKLKAAAPVNSHGYIDRSVHLKAFDGLIHDASFVVSQVEEANVTDMTLVFPSIHGDVVSGLLEILALYAADARLMAWEKKVSMRTTASHDDVEADESLQMIDLLLEELACILQLSFHYSAYALSILDTGGRGSDDAVTAELSRKVHELNGVYLLLERFYIFQTIHKAVIIAEPQEIEPNVFAISTVEDASFVLDKAFTRATQCKNYHTVLSVLIAIVESLERKYMPSILDLPRRTFDIPLPVASPTHASTADDTADQSSDFSFSDALLQAVDADLTHQLQVDAKMMMAVVSAHMSWDYVGKVHARIADAQATHFSTMPSLLECLPKPLSELQHEFHQVYTTGIDALYTWDLQPKLEGRF</sequence>
<dbReference type="EMBL" id="KI913962">
    <property type="protein sequence ID" value="ETW01558.1"/>
    <property type="molecule type" value="Genomic_DNA"/>
</dbReference>
<proteinExistence type="predicted"/>
<dbReference type="VEuPathDB" id="FungiDB:H310_06211"/>
<accession>A0A024U7I0</accession>
<dbReference type="OrthoDB" id="47059at2759"/>
<dbReference type="InterPro" id="IPR048682">
    <property type="entry name" value="COG4"/>
</dbReference>
<dbReference type="RefSeq" id="XP_008869406.1">
    <property type="nucleotide sequence ID" value="XM_008871184.1"/>
</dbReference>
<dbReference type="GeneID" id="20083261"/>
<feature type="domain" description="COG4 transport protein middle alpha-helical bundle" evidence="1">
    <location>
        <begin position="229"/>
        <end position="371"/>
    </location>
</feature>
<evidence type="ECO:0000313" key="2">
    <source>
        <dbReference type="EMBL" id="ETW01558.1"/>
    </source>
</evidence>
<dbReference type="PANTHER" id="PTHR24016:SF0">
    <property type="entry name" value="CONSERVED OLIGOMERIC GOLGI COMPLEX SUBUNIT 4"/>
    <property type="match status" value="1"/>
</dbReference>
<dbReference type="InterPro" id="IPR013167">
    <property type="entry name" value="COG4_M"/>
</dbReference>
<dbReference type="Pfam" id="PF08318">
    <property type="entry name" value="COG4_m"/>
    <property type="match status" value="1"/>
</dbReference>
<protein>
    <recommendedName>
        <fullName evidence="1">COG4 transport protein middle alpha-helical bundle domain-containing protein</fullName>
    </recommendedName>
</protein>
<dbReference type="RefSeq" id="XP_008869405.1">
    <property type="nucleotide sequence ID" value="XM_008871183.1"/>
</dbReference>
<dbReference type="PANTHER" id="PTHR24016">
    <property type="entry name" value="CONSERVED OLIGOMERIC GOLGI COMPLEX SUBUNIT 4"/>
    <property type="match status" value="1"/>
</dbReference>
<gene>
    <name evidence="2" type="ORF">H310_06211</name>
</gene>
<dbReference type="STRING" id="157072.A0A024U7I0"/>
<organism evidence="2">
    <name type="scientific">Aphanomyces invadans</name>
    <dbReference type="NCBI Taxonomy" id="157072"/>
    <lineage>
        <taxon>Eukaryota</taxon>
        <taxon>Sar</taxon>
        <taxon>Stramenopiles</taxon>
        <taxon>Oomycota</taxon>
        <taxon>Saprolegniomycetes</taxon>
        <taxon>Saprolegniales</taxon>
        <taxon>Verrucalvaceae</taxon>
        <taxon>Aphanomyces</taxon>
    </lineage>
</organism>
<reference evidence="2" key="1">
    <citation type="submission" date="2013-12" db="EMBL/GenBank/DDBJ databases">
        <title>The Genome Sequence of Aphanomyces invadans NJM9701.</title>
        <authorList>
            <consortium name="The Broad Institute Genomics Platform"/>
            <person name="Russ C."/>
            <person name="Tyler B."/>
            <person name="van West P."/>
            <person name="Dieguez-Uribeondo J."/>
            <person name="Young S.K."/>
            <person name="Zeng Q."/>
            <person name="Gargeya S."/>
            <person name="Fitzgerald M."/>
            <person name="Abouelleil A."/>
            <person name="Alvarado L."/>
            <person name="Chapman S.B."/>
            <person name="Gainer-Dewar J."/>
            <person name="Goldberg J."/>
            <person name="Griggs A."/>
            <person name="Gujja S."/>
            <person name="Hansen M."/>
            <person name="Howarth C."/>
            <person name="Imamovic A."/>
            <person name="Ireland A."/>
            <person name="Larimer J."/>
            <person name="McCowan C."/>
            <person name="Murphy C."/>
            <person name="Pearson M."/>
            <person name="Poon T.W."/>
            <person name="Priest M."/>
            <person name="Roberts A."/>
            <person name="Saif S."/>
            <person name="Shea T."/>
            <person name="Sykes S."/>
            <person name="Wortman J."/>
            <person name="Nusbaum C."/>
            <person name="Birren B."/>
        </authorList>
    </citation>
    <scope>NUCLEOTIDE SEQUENCE [LARGE SCALE GENOMIC DNA]</scope>
    <source>
        <strain evidence="2">NJM9701</strain>
    </source>
</reference>
<name>A0A024U7I0_9STRA</name>
<dbReference type="EMBL" id="KI913962">
    <property type="protein sequence ID" value="ETW01557.1"/>
    <property type="molecule type" value="Genomic_DNA"/>
</dbReference>
<dbReference type="AlphaFoldDB" id="A0A024U7I0"/>
<evidence type="ECO:0000259" key="1">
    <source>
        <dbReference type="Pfam" id="PF08318"/>
    </source>
</evidence>